<protein>
    <submittedName>
        <fullName evidence="2">Uncharacterized protein</fullName>
    </submittedName>
</protein>
<keyword evidence="3" id="KW-1185">Reference proteome</keyword>
<accession>A0A058Z0J3</accession>
<dbReference type="Proteomes" id="UP000030693">
    <property type="component" value="Unassembled WGS sequence"/>
</dbReference>
<dbReference type="AlphaFoldDB" id="A0A058Z0J3"/>
<proteinExistence type="predicted"/>
<evidence type="ECO:0000313" key="2">
    <source>
        <dbReference type="EMBL" id="KCV67651.1"/>
    </source>
</evidence>
<dbReference type="GeneID" id="20530663"/>
<dbReference type="RefSeq" id="XP_009497989.1">
    <property type="nucleotide sequence ID" value="XM_009499714.1"/>
</dbReference>
<feature type="region of interest" description="Disordered" evidence="1">
    <location>
        <begin position="1"/>
        <end position="174"/>
    </location>
</feature>
<feature type="compositionally biased region" description="Low complexity" evidence="1">
    <location>
        <begin position="117"/>
        <end position="127"/>
    </location>
</feature>
<evidence type="ECO:0000256" key="1">
    <source>
        <dbReference type="SAM" id="MobiDB-lite"/>
    </source>
</evidence>
<sequence>MSGFRPLQTIRDFFLPRPMAPMRTGDDEASGASPPISPRAEALQYQQPYQQQQQQQQQQQAFMQQVPTGHAYNGRGPGAGGAPDSDPHLHGLRPKTVEHRHVRDAVEPYDGYQPLRGSGNSSGSGPSKPIPAAGPPTLQQQQQQQQMNDGGRAAMAGSQAAAAAAAAAAARQQQNYPGQFHDTMADTKTINGVAFTDKDLAALHRAMKKDLPRNQLNDRERLPSPHAFQPPQSTFLPKGTDVMRSNNQFLGQATLAHPKPPRLPESP</sequence>
<feature type="region of interest" description="Disordered" evidence="1">
    <location>
        <begin position="212"/>
        <end position="236"/>
    </location>
</feature>
<feature type="compositionally biased region" description="Basic and acidic residues" evidence="1">
    <location>
        <begin position="212"/>
        <end position="223"/>
    </location>
</feature>
<feature type="compositionally biased region" description="Low complexity" evidence="1">
    <location>
        <begin position="135"/>
        <end position="146"/>
    </location>
</feature>
<feature type="compositionally biased region" description="Low complexity" evidence="1">
    <location>
        <begin position="44"/>
        <end position="74"/>
    </location>
</feature>
<feature type="compositionally biased region" description="Low complexity" evidence="1">
    <location>
        <begin position="153"/>
        <end position="174"/>
    </location>
</feature>
<name>A0A058Z0J3_FONAL</name>
<feature type="compositionally biased region" description="Basic and acidic residues" evidence="1">
    <location>
        <begin position="85"/>
        <end position="106"/>
    </location>
</feature>
<organism evidence="2">
    <name type="scientific">Fonticula alba</name>
    <name type="common">Slime mold</name>
    <dbReference type="NCBI Taxonomy" id="691883"/>
    <lineage>
        <taxon>Eukaryota</taxon>
        <taxon>Rotosphaerida</taxon>
        <taxon>Fonticulaceae</taxon>
        <taxon>Fonticula</taxon>
    </lineage>
</organism>
<evidence type="ECO:0000313" key="3">
    <source>
        <dbReference type="Proteomes" id="UP000030693"/>
    </source>
</evidence>
<reference evidence="2" key="1">
    <citation type="submission" date="2013-04" db="EMBL/GenBank/DDBJ databases">
        <title>The Genome Sequence of Fonticula alba ATCC 38817.</title>
        <authorList>
            <consortium name="The Broad Institute Genomics Platform"/>
            <person name="Russ C."/>
            <person name="Cuomo C."/>
            <person name="Burger G."/>
            <person name="Gray M.W."/>
            <person name="Holland P.W.H."/>
            <person name="King N."/>
            <person name="Lang F.B.F."/>
            <person name="Roger A.J."/>
            <person name="Ruiz-Trillo I."/>
            <person name="Brown M."/>
            <person name="Walker B."/>
            <person name="Young S."/>
            <person name="Zeng Q."/>
            <person name="Gargeya S."/>
            <person name="Fitzgerald M."/>
            <person name="Haas B."/>
            <person name="Abouelleil A."/>
            <person name="Allen A.W."/>
            <person name="Alvarado L."/>
            <person name="Arachchi H.M."/>
            <person name="Berlin A.M."/>
            <person name="Chapman S.B."/>
            <person name="Gainer-Dewar J."/>
            <person name="Goldberg J."/>
            <person name="Griggs A."/>
            <person name="Gujja S."/>
            <person name="Hansen M."/>
            <person name="Howarth C."/>
            <person name="Imamovic A."/>
            <person name="Ireland A."/>
            <person name="Larimer J."/>
            <person name="McCowan C."/>
            <person name="Murphy C."/>
            <person name="Pearson M."/>
            <person name="Poon T.W."/>
            <person name="Priest M."/>
            <person name="Roberts A."/>
            <person name="Saif S."/>
            <person name="Shea T."/>
            <person name="Sisk P."/>
            <person name="Sykes S."/>
            <person name="Wortman J."/>
            <person name="Nusbaum C."/>
            <person name="Birren B."/>
        </authorList>
    </citation>
    <scope>NUCLEOTIDE SEQUENCE [LARGE SCALE GENOMIC DNA]</scope>
    <source>
        <strain evidence="2">ATCC 38817</strain>
    </source>
</reference>
<dbReference type="EMBL" id="KB932215">
    <property type="protein sequence ID" value="KCV67651.1"/>
    <property type="molecule type" value="Genomic_DNA"/>
</dbReference>
<gene>
    <name evidence="2" type="ORF">H696_05938</name>
</gene>